<dbReference type="Proteomes" id="UP000270343">
    <property type="component" value="Unassembled WGS sequence"/>
</dbReference>
<proteinExistence type="predicted"/>
<gene>
    <name evidence="1" type="ORF">D7231_03170</name>
</gene>
<dbReference type="RefSeq" id="WP_120753325.1">
    <property type="nucleotide sequence ID" value="NZ_RBAM01000001.1"/>
</dbReference>
<dbReference type="AlphaFoldDB" id="A0A3B0BZS5"/>
<reference evidence="1 2" key="1">
    <citation type="journal article" date="2015" name="Antonie Van Leeuwenhoek">
        <title>Streptomyces klenkii sp. nov., isolated from deep marine sediment.</title>
        <authorList>
            <person name="Veyisoglu A."/>
            <person name="Sahin N."/>
        </authorList>
    </citation>
    <scope>NUCLEOTIDE SEQUENCE [LARGE SCALE GENOMIC DNA]</scope>
    <source>
        <strain evidence="1 2">KCTC 29202</strain>
    </source>
</reference>
<evidence type="ECO:0000313" key="1">
    <source>
        <dbReference type="EMBL" id="RKN77708.1"/>
    </source>
</evidence>
<protein>
    <submittedName>
        <fullName evidence="1">Uncharacterized protein</fullName>
    </submittedName>
</protein>
<name>A0A3B0BZS5_9ACTN</name>
<organism evidence="1 2">
    <name type="scientific">Streptomyces klenkii</name>
    <dbReference type="NCBI Taxonomy" id="1420899"/>
    <lineage>
        <taxon>Bacteria</taxon>
        <taxon>Bacillati</taxon>
        <taxon>Actinomycetota</taxon>
        <taxon>Actinomycetes</taxon>
        <taxon>Kitasatosporales</taxon>
        <taxon>Streptomycetaceae</taxon>
        <taxon>Streptomyces</taxon>
    </lineage>
</organism>
<comment type="caution">
    <text evidence="1">The sequence shown here is derived from an EMBL/GenBank/DDBJ whole genome shotgun (WGS) entry which is preliminary data.</text>
</comment>
<dbReference type="EMBL" id="RBAM01000001">
    <property type="protein sequence ID" value="RKN77708.1"/>
    <property type="molecule type" value="Genomic_DNA"/>
</dbReference>
<sequence length="162" mass="17443">MPTYTGADAQKGCEEALTKQVEDAYRLATRKCLAEYEKRLRDNGLWVVRGQYELCKYGAVTEALIEPADAALSGTTRLVDPAPDRARVGWGRVGGSNALDGWRADAQLIVDITPVPGTTDVTVTARLRGVGVRRDNAGVWNRTGRRRAAHRTMAGAAGAGQC</sequence>
<evidence type="ECO:0000313" key="2">
    <source>
        <dbReference type="Proteomes" id="UP000270343"/>
    </source>
</evidence>
<accession>A0A3B0BZS5</accession>
<keyword evidence="2" id="KW-1185">Reference proteome</keyword>